<organism evidence="2">
    <name type="scientific">marine sediment metagenome</name>
    <dbReference type="NCBI Taxonomy" id="412755"/>
    <lineage>
        <taxon>unclassified sequences</taxon>
        <taxon>metagenomes</taxon>
        <taxon>ecological metagenomes</taxon>
    </lineage>
</organism>
<evidence type="ECO:0000313" key="2">
    <source>
        <dbReference type="EMBL" id="KKN76031.1"/>
    </source>
</evidence>
<keyword evidence="1" id="KW-1133">Transmembrane helix</keyword>
<reference evidence="2" key="1">
    <citation type="journal article" date="2015" name="Nature">
        <title>Complex archaea that bridge the gap between prokaryotes and eukaryotes.</title>
        <authorList>
            <person name="Spang A."/>
            <person name="Saw J.H."/>
            <person name="Jorgensen S.L."/>
            <person name="Zaremba-Niedzwiedzka K."/>
            <person name="Martijn J."/>
            <person name="Lind A.E."/>
            <person name="van Eijk R."/>
            <person name="Schleper C."/>
            <person name="Guy L."/>
            <person name="Ettema T.J."/>
        </authorList>
    </citation>
    <scope>NUCLEOTIDE SEQUENCE</scope>
</reference>
<accession>A0A0F9VRC8</accession>
<sequence length="76" mass="9197">MERQDNLLILVILLFIVLFAFAFGYLLYTFKIFRIVVGILALLFSVFILINLYTERRKQWWEKTMLHDKRTGKNLK</sequence>
<keyword evidence="1" id="KW-0472">Membrane</keyword>
<protein>
    <submittedName>
        <fullName evidence="2">Uncharacterized protein</fullName>
    </submittedName>
</protein>
<gene>
    <name evidence="2" type="ORF">LCGC14_0374210</name>
</gene>
<evidence type="ECO:0000256" key="1">
    <source>
        <dbReference type="SAM" id="Phobius"/>
    </source>
</evidence>
<dbReference type="AlphaFoldDB" id="A0A0F9VRC8"/>
<comment type="caution">
    <text evidence="2">The sequence shown here is derived from an EMBL/GenBank/DDBJ whole genome shotgun (WGS) entry which is preliminary data.</text>
</comment>
<feature type="transmembrane region" description="Helical" evidence="1">
    <location>
        <begin position="7"/>
        <end position="26"/>
    </location>
</feature>
<dbReference type="EMBL" id="LAZR01000300">
    <property type="protein sequence ID" value="KKN76031.1"/>
    <property type="molecule type" value="Genomic_DNA"/>
</dbReference>
<name>A0A0F9VRC8_9ZZZZ</name>
<keyword evidence="1" id="KW-0812">Transmembrane</keyword>
<proteinExistence type="predicted"/>
<feature type="transmembrane region" description="Helical" evidence="1">
    <location>
        <begin position="32"/>
        <end position="53"/>
    </location>
</feature>